<evidence type="ECO:0000313" key="3">
    <source>
        <dbReference type="Proteomes" id="UP000326396"/>
    </source>
</evidence>
<gene>
    <name evidence="2" type="ORF">E3N88_26161</name>
</gene>
<evidence type="ECO:0000313" key="2">
    <source>
        <dbReference type="EMBL" id="KAD4385992.1"/>
    </source>
</evidence>
<dbReference type="InterPro" id="IPR022251">
    <property type="entry name" value="DUF3774_wound-induced"/>
</dbReference>
<dbReference type="Pfam" id="PF12609">
    <property type="entry name" value="DUF3774"/>
    <property type="match status" value="1"/>
</dbReference>
<keyword evidence="1" id="KW-0732">Signal</keyword>
<feature type="chain" id="PRO_5024366482" description="Myb/SANT-like domain-containing protein" evidence="1">
    <location>
        <begin position="22"/>
        <end position="442"/>
    </location>
</feature>
<comment type="caution">
    <text evidence="2">The sequence shown here is derived from an EMBL/GenBank/DDBJ whole genome shotgun (WGS) entry which is preliminary data.</text>
</comment>
<reference evidence="2 3" key="1">
    <citation type="submission" date="2019-05" db="EMBL/GenBank/DDBJ databases">
        <title>Mikania micrantha, genome provides insights into the molecular mechanism of rapid growth.</title>
        <authorList>
            <person name="Liu B."/>
        </authorList>
    </citation>
    <scope>NUCLEOTIDE SEQUENCE [LARGE SCALE GENOMIC DNA]</scope>
    <source>
        <strain evidence="2">NLD-2019</strain>
        <tissue evidence="2">Leaf</tissue>
    </source>
</reference>
<feature type="signal peptide" evidence="1">
    <location>
        <begin position="1"/>
        <end position="21"/>
    </location>
</feature>
<accession>A0A5N6N7U0</accession>
<proteinExistence type="predicted"/>
<organism evidence="2 3">
    <name type="scientific">Mikania micrantha</name>
    <name type="common">bitter vine</name>
    <dbReference type="NCBI Taxonomy" id="192012"/>
    <lineage>
        <taxon>Eukaryota</taxon>
        <taxon>Viridiplantae</taxon>
        <taxon>Streptophyta</taxon>
        <taxon>Embryophyta</taxon>
        <taxon>Tracheophyta</taxon>
        <taxon>Spermatophyta</taxon>
        <taxon>Magnoliopsida</taxon>
        <taxon>eudicotyledons</taxon>
        <taxon>Gunneridae</taxon>
        <taxon>Pentapetalae</taxon>
        <taxon>asterids</taxon>
        <taxon>campanulids</taxon>
        <taxon>Asterales</taxon>
        <taxon>Asteraceae</taxon>
        <taxon>Asteroideae</taxon>
        <taxon>Heliantheae alliance</taxon>
        <taxon>Eupatorieae</taxon>
        <taxon>Mikania</taxon>
    </lineage>
</organism>
<dbReference type="EMBL" id="SZYD01000013">
    <property type="protein sequence ID" value="KAD4385992.1"/>
    <property type="molecule type" value="Genomic_DNA"/>
</dbReference>
<sequence>MSGGSAIKTWLLVASIGAVEALKDQGVARWNGPLKALQNHAKSKIVSSYNKSVADRASRSLIVGSELAARKYRSKATSMQKVMDMNCFGPSTNAGIDCWEMQIEGSKLIDNNCFAPSRNKKGPDFWSKIRNQFFQAMGHGEYRTNDMLSSKWRDMNQKVRKFNGIYSQKWQTRRSGQSDAMIELESEDQYREEFNAPFTLKWTPCLFKKERVPLTERKTLGIDSQWPMRKTSPLFLLFFLAFGLFYCPTQYLKIDLTSLEERGRKESNAVLVLSGGPPLPSDKILINSSSRIEEISPVGSAYELPAHSFNRSEPLRELTVSSSISLPKEADLTLPSRYRLSSLLDGWVLQSSSLLSSVFDNYIRKSTITGLSVPSKEPNAYILPTSICTSERDPLILSFRSLRTPSFDQSVTAASPENSEAVQKTYSIHVAALIGYIPSEFE</sequence>
<name>A0A5N6N7U0_9ASTR</name>
<dbReference type="AlphaFoldDB" id="A0A5N6N7U0"/>
<keyword evidence="3" id="KW-1185">Reference proteome</keyword>
<dbReference type="OrthoDB" id="1114158at2759"/>
<protein>
    <recommendedName>
        <fullName evidence="4">Myb/SANT-like domain-containing protein</fullName>
    </recommendedName>
</protein>
<dbReference type="PANTHER" id="PTHR45023:SF13">
    <property type="entry name" value="PUTATIVE-RELATED"/>
    <property type="match status" value="1"/>
</dbReference>
<dbReference type="Proteomes" id="UP000326396">
    <property type="component" value="Linkage Group LG3"/>
</dbReference>
<dbReference type="PANTHER" id="PTHR45023">
    <property type="match status" value="1"/>
</dbReference>
<evidence type="ECO:0008006" key="4">
    <source>
        <dbReference type="Google" id="ProtNLM"/>
    </source>
</evidence>
<evidence type="ECO:0000256" key="1">
    <source>
        <dbReference type="SAM" id="SignalP"/>
    </source>
</evidence>